<reference evidence="1 2" key="2">
    <citation type="submission" date="2008-10" db="EMBL/GenBank/DDBJ databases">
        <authorList>
            <person name="Fulton L."/>
            <person name="Clifton S."/>
            <person name="Fulton B."/>
            <person name="Xu J."/>
            <person name="Minx P."/>
            <person name="Pepin K.H."/>
            <person name="Johnson M."/>
            <person name="Bhonagiri V."/>
            <person name="Nash W.E."/>
            <person name="Mardis E.R."/>
            <person name="Wilson R.K."/>
        </authorList>
    </citation>
    <scope>NUCLEOTIDE SEQUENCE [LARGE SCALE GENOMIC DNA]</scope>
    <source>
        <strain evidence="1 2">DSM 30120</strain>
    </source>
</reference>
<accession>B6XBE4</accession>
<name>B6XBE4_9GAMM</name>
<dbReference type="EMBL" id="ABXW01000011">
    <property type="protein sequence ID" value="EEB47301.1"/>
    <property type="molecule type" value="Genomic_DNA"/>
</dbReference>
<evidence type="ECO:0000313" key="2">
    <source>
        <dbReference type="Proteomes" id="UP000003729"/>
    </source>
</evidence>
<evidence type="ECO:0000313" key="1">
    <source>
        <dbReference type="EMBL" id="EEB47301.1"/>
    </source>
</evidence>
<reference evidence="1 2" key="1">
    <citation type="submission" date="2008-10" db="EMBL/GenBank/DDBJ databases">
        <title>Draft genome sequence of Providencia alcalifaciens (DSM 30120).</title>
        <authorList>
            <person name="Sudarsanam P."/>
            <person name="Ley R."/>
            <person name="Guruge J."/>
            <person name="Turnbaugh P.J."/>
            <person name="Mahowald M."/>
            <person name="Liep D."/>
            <person name="Gordon J."/>
        </authorList>
    </citation>
    <scope>NUCLEOTIDE SEQUENCE [LARGE SCALE GENOMIC DNA]</scope>
    <source>
        <strain evidence="1 2">DSM 30120</strain>
    </source>
</reference>
<protein>
    <submittedName>
        <fullName evidence="1">Uncharacterized protein</fullName>
    </submittedName>
</protein>
<gene>
    <name evidence="1" type="ORF">PROVALCAL_00643</name>
</gene>
<comment type="caution">
    <text evidence="1">The sequence shown here is derived from an EMBL/GenBank/DDBJ whole genome shotgun (WGS) entry which is preliminary data.</text>
</comment>
<sequence>MPHTKASVDINLKLILSDEALPKVKGMYEISAPEDTPNIQILLNEFVKNLIGEDVIKTALKKAALKALVSDILH</sequence>
<dbReference type="Proteomes" id="UP000003729">
    <property type="component" value="Unassembled WGS sequence"/>
</dbReference>
<dbReference type="AlphaFoldDB" id="B6XBE4"/>
<proteinExistence type="predicted"/>
<organism evidence="1 2">
    <name type="scientific">Providencia alcalifaciens DSM 30120</name>
    <dbReference type="NCBI Taxonomy" id="520999"/>
    <lineage>
        <taxon>Bacteria</taxon>
        <taxon>Pseudomonadati</taxon>
        <taxon>Pseudomonadota</taxon>
        <taxon>Gammaproteobacteria</taxon>
        <taxon>Enterobacterales</taxon>
        <taxon>Morganellaceae</taxon>
        <taxon>Providencia</taxon>
    </lineage>
</organism>
<dbReference type="RefSeq" id="WP_006657617.1">
    <property type="nucleotide sequence ID" value="NZ_ABXW01000011.1"/>
</dbReference>